<dbReference type="KEGG" id="tmk:QGN29_13195"/>
<dbReference type="SUPFAM" id="SSF52540">
    <property type="entry name" value="P-loop containing nucleoside triphosphate hydrolases"/>
    <property type="match status" value="1"/>
</dbReference>
<feature type="domain" description="Sulfotransferase" evidence="3">
    <location>
        <begin position="3"/>
        <end position="215"/>
    </location>
</feature>
<protein>
    <submittedName>
        <fullName evidence="4">Sulfotransferase domain-containing protein</fullName>
    </submittedName>
</protein>
<dbReference type="GO" id="GO:0008146">
    <property type="term" value="F:sulfotransferase activity"/>
    <property type="evidence" value="ECO:0007669"/>
    <property type="project" value="InterPro"/>
</dbReference>
<comment type="similarity">
    <text evidence="1">Belongs to the sulfotransferase 1 family.</text>
</comment>
<dbReference type="RefSeq" id="WP_310798338.1">
    <property type="nucleotide sequence ID" value="NZ_CP123872.1"/>
</dbReference>
<dbReference type="Gene3D" id="3.40.50.300">
    <property type="entry name" value="P-loop containing nucleotide triphosphate hydrolases"/>
    <property type="match status" value="1"/>
</dbReference>
<dbReference type="InterPro" id="IPR000863">
    <property type="entry name" value="Sulfotransferase_dom"/>
</dbReference>
<sequence length="236" mass="27568">MFIIYTSPKNGTHLLKQAIAALVAPNLNMYTDEIYSLIPMYNKKTPIDEEQVIFSTHPSHYDYDYMEKYNGQRLMLNMYRNPLDVTISRYFFYVKYRDMDTPFGEYFDENFLSTADAIVAHAHYVEQHSGLNFQYESCLENKAKFLEILAELFSLDREEINFEAVAEAISIDKAKQSEEENGLFKVSEDQMGPFYRDGTINQYKKYFDTEMVHEIGNLIPGPLRMALMKLGYSFEG</sequence>
<dbReference type="EMBL" id="CP123872">
    <property type="protein sequence ID" value="WND02503.1"/>
    <property type="molecule type" value="Genomic_DNA"/>
</dbReference>
<keyword evidence="2" id="KW-0808">Transferase</keyword>
<name>A0AA52EF43_9PROT</name>
<organism evidence="4 5">
    <name type="scientific">Temperatibacter marinus</name>
    <dbReference type="NCBI Taxonomy" id="1456591"/>
    <lineage>
        <taxon>Bacteria</taxon>
        <taxon>Pseudomonadati</taxon>
        <taxon>Pseudomonadota</taxon>
        <taxon>Alphaproteobacteria</taxon>
        <taxon>Kordiimonadales</taxon>
        <taxon>Temperatibacteraceae</taxon>
        <taxon>Temperatibacter</taxon>
    </lineage>
</organism>
<evidence type="ECO:0000259" key="3">
    <source>
        <dbReference type="Pfam" id="PF00685"/>
    </source>
</evidence>
<dbReference type="Pfam" id="PF00685">
    <property type="entry name" value="Sulfotransfer_1"/>
    <property type="match status" value="1"/>
</dbReference>
<proteinExistence type="inferred from homology"/>
<dbReference type="AlphaFoldDB" id="A0AA52EF43"/>
<reference evidence="4" key="1">
    <citation type="submission" date="2023-04" db="EMBL/GenBank/DDBJ databases">
        <title>Complete genome sequence of Temperatibacter marinus.</title>
        <authorList>
            <person name="Rong J.-C."/>
            <person name="Yi M.-L."/>
            <person name="Zhao Q."/>
        </authorList>
    </citation>
    <scope>NUCLEOTIDE SEQUENCE</scope>
    <source>
        <strain evidence="4">NBRC 110045</strain>
    </source>
</reference>
<dbReference type="InterPro" id="IPR027417">
    <property type="entry name" value="P-loop_NTPase"/>
</dbReference>
<gene>
    <name evidence="4" type="ORF">QGN29_13195</name>
</gene>
<keyword evidence="5" id="KW-1185">Reference proteome</keyword>
<evidence type="ECO:0000256" key="2">
    <source>
        <dbReference type="ARBA" id="ARBA00022679"/>
    </source>
</evidence>
<evidence type="ECO:0000313" key="5">
    <source>
        <dbReference type="Proteomes" id="UP001268683"/>
    </source>
</evidence>
<dbReference type="PANTHER" id="PTHR11783">
    <property type="entry name" value="SULFOTRANSFERASE SULT"/>
    <property type="match status" value="1"/>
</dbReference>
<evidence type="ECO:0000313" key="4">
    <source>
        <dbReference type="EMBL" id="WND02503.1"/>
    </source>
</evidence>
<dbReference type="Proteomes" id="UP001268683">
    <property type="component" value="Chromosome"/>
</dbReference>
<evidence type="ECO:0000256" key="1">
    <source>
        <dbReference type="ARBA" id="ARBA00005771"/>
    </source>
</evidence>
<accession>A0AA52EF43</accession>